<accession>A0A1Y2CM25</accession>
<keyword evidence="1" id="KW-0472">Membrane</keyword>
<sequence>MDKEKKEIKFYVFKENLMKHSDYFSKILNLSSPILYLEHLTREITIKNVDYISFYQILFYCNNGYFPNQLYYNMYDWISLLIVSSRFLFQSIFNYCEYQLKNFITKETIEEISEYASVINAFQLKRYCHLYKKYYGLDNNIENDDDDDNYENDDIEEKEENKSIIGIDMDSKNNTNKSKETLYDIDINDSHINKVDENNNNNIILIIIIIILHYMLIMII</sequence>
<keyword evidence="3" id="KW-1185">Reference proteome</keyword>
<dbReference type="OrthoDB" id="2367075at2759"/>
<dbReference type="STRING" id="1754190.A0A1Y2CM25"/>
<gene>
    <name evidence="2" type="ORF">LY90DRAFT_671125</name>
</gene>
<proteinExistence type="predicted"/>
<dbReference type="EMBL" id="MCOG01000103">
    <property type="protein sequence ID" value="ORY47976.1"/>
    <property type="molecule type" value="Genomic_DNA"/>
</dbReference>
<dbReference type="InterPro" id="IPR011333">
    <property type="entry name" value="SKP1/BTB/POZ_sf"/>
</dbReference>
<reference evidence="2 3" key="1">
    <citation type="submission" date="2016-08" db="EMBL/GenBank/DDBJ databases">
        <title>A Parts List for Fungal Cellulosomes Revealed by Comparative Genomics.</title>
        <authorList>
            <consortium name="DOE Joint Genome Institute"/>
            <person name="Haitjema C.H."/>
            <person name="Gilmore S.P."/>
            <person name="Henske J.K."/>
            <person name="Solomon K.V."/>
            <person name="De Groot R."/>
            <person name="Kuo A."/>
            <person name="Mondo S.J."/>
            <person name="Salamov A.A."/>
            <person name="Labutti K."/>
            <person name="Zhao Z."/>
            <person name="Chiniquy J."/>
            <person name="Barry K."/>
            <person name="Brewer H.M."/>
            <person name="Purvine S.O."/>
            <person name="Wright A.T."/>
            <person name="Boxma B."/>
            <person name="Van Alen T."/>
            <person name="Hackstein J.H."/>
            <person name="Baker S.E."/>
            <person name="Grigoriev I.V."/>
            <person name="O'Malley M.A."/>
        </authorList>
    </citation>
    <scope>NUCLEOTIDE SEQUENCE [LARGE SCALE GENOMIC DNA]</scope>
    <source>
        <strain evidence="2 3">G1</strain>
    </source>
</reference>
<dbReference type="Gene3D" id="3.30.710.10">
    <property type="entry name" value="Potassium Channel Kv1.1, Chain A"/>
    <property type="match status" value="1"/>
</dbReference>
<evidence type="ECO:0008006" key="4">
    <source>
        <dbReference type="Google" id="ProtNLM"/>
    </source>
</evidence>
<evidence type="ECO:0000313" key="2">
    <source>
        <dbReference type="EMBL" id="ORY47976.1"/>
    </source>
</evidence>
<comment type="caution">
    <text evidence="2">The sequence shown here is derived from an EMBL/GenBank/DDBJ whole genome shotgun (WGS) entry which is preliminary data.</text>
</comment>
<keyword evidence="1" id="KW-0812">Transmembrane</keyword>
<protein>
    <recommendedName>
        <fullName evidence="4">BTB domain-containing protein</fullName>
    </recommendedName>
</protein>
<name>A0A1Y2CM25_9FUNG</name>
<dbReference type="Proteomes" id="UP000193920">
    <property type="component" value="Unassembled WGS sequence"/>
</dbReference>
<keyword evidence="1" id="KW-1133">Transmembrane helix</keyword>
<evidence type="ECO:0000256" key="1">
    <source>
        <dbReference type="SAM" id="Phobius"/>
    </source>
</evidence>
<feature type="transmembrane region" description="Helical" evidence="1">
    <location>
        <begin position="202"/>
        <end position="219"/>
    </location>
</feature>
<dbReference type="SUPFAM" id="SSF54695">
    <property type="entry name" value="POZ domain"/>
    <property type="match status" value="1"/>
</dbReference>
<dbReference type="AlphaFoldDB" id="A0A1Y2CM25"/>
<evidence type="ECO:0000313" key="3">
    <source>
        <dbReference type="Proteomes" id="UP000193920"/>
    </source>
</evidence>
<organism evidence="2 3">
    <name type="scientific">Neocallimastix californiae</name>
    <dbReference type="NCBI Taxonomy" id="1754190"/>
    <lineage>
        <taxon>Eukaryota</taxon>
        <taxon>Fungi</taxon>
        <taxon>Fungi incertae sedis</taxon>
        <taxon>Chytridiomycota</taxon>
        <taxon>Chytridiomycota incertae sedis</taxon>
        <taxon>Neocallimastigomycetes</taxon>
        <taxon>Neocallimastigales</taxon>
        <taxon>Neocallimastigaceae</taxon>
        <taxon>Neocallimastix</taxon>
    </lineage>
</organism>